<evidence type="ECO:0000313" key="2">
    <source>
        <dbReference type="EMBL" id="KAJ7303286.1"/>
    </source>
</evidence>
<feature type="transmembrane region" description="Helical" evidence="1">
    <location>
        <begin position="16"/>
        <end position="38"/>
    </location>
</feature>
<organism evidence="2 3">
    <name type="scientific">Phrynocephalus forsythii</name>
    <dbReference type="NCBI Taxonomy" id="171643"/>
    <lineage>
        <taxon>Eukaryota</taxon>
        <taxon>Metazoa</taxon>
        <taxon>Chordata</taxon>
        <taxon>Craniata</taxon>
        <taxon>Vertebrata</taxon>
        <taxon>Euteleostomi</taxon>
        <taxon>Lepidosauria</taxon>
        <taxon>Squamata</taxon>
        <taxon>Bifurcata</taxon>
        <taxon>Unidentata</taxon>
        <taxon>Episquamata</taxon>
        <taxon>Toxicofera</taxon>
        <taxon>Iguania</taxon>
        <taxon>Acrodonta</taxon>
        <taxon>Agamidae</taxon>
        <taxon>Agaminae</taxon>
        <taxon>Phrynocephalus</taxon>
    </lineage>
</organism>
<protein>
    <submittedName>
        <fullName evidence="2">Uncharacterized protein</fullName>
    </submittedName>
</protein>
<keyword evidence="1" id="KW-0472">Membrane</keyword>
<comment type="caution">
    <text evidence="2">The sequence shown here is derived from an EMBL/GenBank/DDBJ whole genome shotgun (WGS) entry which is preliminary data.</text>
</comment>
<accession>A0A9Q1APV0</accession>
<keyword evidence="1" id="KW-0812">Transmembrane</keyword>
<reference evidence="2" key="1">
    <citation type="journal article" date="2023" name="DNA Res.">
        <title>Chromosome-level genome assembly of Phrynocephalus forsythii using third-generation DNA sequencing and Hi-C analysis.</title>
        <authorList>
            <person name="Qi Y."/>
            <person name="Zhao W."/>
            <person name="Zhao Y."/>
            <person name="Niu C."/>
            <person name="Cao S."/>
            <person name="Zhang Y."/>
        </authorList>
    </citation>
    <scope>NUCLEOTIDE SEQUENCE</scope>
    <source>
        <tissue evidence="2">Muscle</tissue>
    </source>
</reference>
<evidence type="ECO:0000313" key="3">
    <source>
        <dbReference type="Proteomes" id="UP001142489"/>
    </source>
</evidence>
<dbReference type="Proteomes" id="UP001142489">
    <property type="component" value="Unassembled WGS sequence"/>
</dbReference>
<sequence length="85" mass="9771">MAPVRVRHAHRSSCRFLPLLNAVIYNLNTLFNCIALLGGLMDDTDDDYDWFFGAAGKVADTVFWAIAEWRAHNAQERISYIRLQQ</sequence>
<evidence type="ECO:0000256" key="1">
    <source>
        <dbReference type="SAM" id="Phobius"/>
    </source>
</evidence>
<name>A0A9Q1APV0_9SAUR</name>
<keyword evidence="3" id="KW-1185">Reference proteome</keyword>
<keyword evidence="1" id="KW-1133">Transmembrane helix</keyword>
<dbReference type="EMBL" id="JAPFRF010000024">
    <property type="protein sequence ID" value="KAJ7303286.1"/>
    <property type="molecule type" value="Genomic_DNA"/>
</dbReference>
<dbReference type="AlphaFoldDB" id="A0A9Q1APV0"/>
<gene>
    <name evidence="2" type="ORF">JRQ81_012226</name>
</gene>
<proteinExistence type="predicted"/>
<feature type="non-terminal residue" evidence="2">
    <location>
        <position position="85"/>
    </location>
</feature>